<dbReference type="AlphaFoldDB" id="A0A315SAS2"/>
<accession>A0A495K206</accession>
<dbReference type="Gene3D" id="3.30.530.20">
    <property type="match status" value="1"/>
</dbReference>
<dbReference type="EMBL" id="RBKV01000001">
    <property type="protein sequence ID" value="RKR95270.1"/>
    <property type="molecule type" value="Genomic_DNA"/>
</dbReference>
<comment type="similarity">
    <text evidence="1">Belongs to the AHA1 family.</text>
</comment>
<protein>
    <submittedName>
        <fullName evidence="4">Uncharacterized protein YndB with AHSA1/START domain</fullName>
    </submittedName>
</protein>
<dbReference type="RefSeq" id="WP_062798448.1">
    <property type="nucleotide sequence ID" value="NZ_CBCRXS010000002.1"/>
</dbReference>
<reference evidence="4 5" key="1">
    <citation type="submission" date="2018-10" db="EMBL/GenBank/DDBJ databases">
        <title>Sequencing the genomes of 1000 actinobacteria strains.</title>
        <authorList>
            <person name="Klenk H.-P."/>
        </authorList>
    </citation>
    <scope>NUCLEOTIDE SEQUENCE [LARGE SCALE GENOMIC DNA]</scope>
    <source>
        <strain evidence="4 5">DSM 44343</strain>
    </source>
</reference>
<name>A0A315SAS2_WILMA</name>
<dbReference type="Pfam" id="PF08327">
    <property type="entry name" value="AHSA1"/>
    <property type="match status" value="1"/>
</dbReference>
<proteinExistence type="inferred from homology"/>
<evidence type="ECO:0000313" key="5">
    <source>
        <dbReference type="Proteomes" id="UP000274762"/>
    </source>
</evidence>
<feature type="compositionally biased region" description="Polar residues" evidence="2">
    <location>
        <begin position="11"/>
        <end position="25"/>
    </location>
</feature>
<comment type="caution">
    <text evidence="4">The sequence shown here is derived from an EMBL/GenBank/DDBJ whole genome shotgun (WGS) entry which is preliminary data.</text>
</comment>
<dbReference type="InterPro" id="IPR023393">
    <property type="entry name" value="START-like_dom_sf"/>
</dbReference>
<dbReference type="InterPro" id="IPR013538">
    <property type="entry name" value="ASHA1/2-like_C"/>
</dbReference>
<evidence type="ECO:0000259" key="3">
    <source>
        <dbReference type="Pfam" id="PF08327"/>
    </source>
</evidence>
<evidence type="ECO:0000313" key="4">
    <source>
        <dbReference type="EMBL" id="RKR95270.1"/>
    </source>
</evidence>
<feature type="region of interest" description="Disordered" evidence="2">
    <location>
        <begin position="1"/>
        <end position="25"/>
    </location>
</feature>
<feature type="domain" description="Activator of Hsp90 ATPase homologue 1/2-like C-terminal" evidence="3">
    <location>
        <begin position="40"/>
        <end position="127"/>
    </location>
</feature>
<dbReference type="Proteomes" id="UP000274762">
    <property type="component" value="Unassembled WGS sequence"/>
</dbReference>
<evidence type="ECO:0000256" key="2">
    <source>
        <dbReference type="SAM" id="MobiDB-lite"/>
    </source>
</evidence>
<evidence type="ECO:0000256" key="1">
    <source>
        <dbReference type="ARBA" id="ARBA00006817"/>
    </source>
</evidence>
<gene>
    <name evidence="4" type="ORF">DFJ75_2088</name>
</gene>
<organism evidence="4 5">
    <name type="scientific">Williamsia marianensis</name>
    <dbReference type="NCBI Taxonomy" id="85044"/>
    <lineage>
        <taxon>Bacteria</taxon>
        <taxon>Bacillati</taxon>
        <taxon>Actinomycetota</taxon>
        <taxon>Actinomycetes</taxon>
        <taxon>Mycobacteriales</taxon>
        <taxon>Nocardiaceae</taxon>
        <taxon>Williamsia</taxon>
    </lineage>
</organism>
<dbReference type="SUPFAM" id="SSF55961">
    <property type="entry name" value="Bet v1-like"/>
    <property type="match status" value="1"/>
</dbReference>
<sequence length="218" mass="23578">MTDGQFPDTAKQLSSVDRTVSAKDNGSTISTSARLTQVYNTSVADLWEACTTADRLARWFGKVTGDLVLGGEYHIEGNASGTVETCDPPTSFTLTWKFGEEITYLTVRLEEVADEHSRLVIEHSGDIDPDRWRQYGPGAVGIGWDLGLLGLALHLETGADAPAETSEWAQTDAARQFMSESSRRWADAHIAAGASQDAARSAEMRTTAFYLGTEVPGS</sequence>
<accession>A0A315SAS2</accession>